<accession>A0A0C5XG48</accession>
<evidence type="ECO:0000313" key="3">
    <source>
        <dbReference type="Proteomes" id="UP000030300"/>
    </source>
</evidence>
<keyword evidence="3" id="KW-1185">Reference proteome</keyword>
<evidence type="ECO:0000313" key="2">
    <source>
        <dbReference type="EMBL" id="AJR18161.1"/>
    </source>
</evidence>
<feature type="compositionally biased region" description="Acidic residues" evidence="1">
    <location>
        <begin position="18"/>
        <end position="27"/>
    </location>
</feature>
<gene>
    <name evidence="2" type="ORF">KR76_00048</name>
</gene>
<reference evidence="2 3" key="1">
    <citation type="journal article" date="2015" name="Genome Announc.">
        <title>Complete Genome Sequence of Steroid-Transforming Nocardioides simplex VKM Ac-2033D.</title>
        <authorList>
            <person name="Shtratnikova V.Y."/>
            <person name="Schelkunov M.I."/>
            <person name="Pekov Y.A."/>
            <person name="Fokina V.V."/>
            <person name="Logacheva M.D."/>
            <person name="Sokolov S.L."/>
            <person name="Bragin E.Y."/>
            <person name="Ashapkin V.V."/>
            <person name="Donova M.V."/>
        </authorList>
    </citation>
    <scope>NUCLEOTIDE SEQUENCE [LARGE SCALE GENOMIC DNA]</scope>
    <source>
        <strain evidence="2 3">VKM Ac-2033D</strain>
    </source>
</reference>
<dbReference type="EMBL" id="CP009896">
    <property type="protein sequence ID" value="AJR18161.1"/>
    <property type="molecule type" value="Genomic_DNA"/>
</dbReference>
<dbReference type="HOGENOM" id="CLU_2992180_0_0_11"/>
<dbReference type="Proteomes" id="UP000030300">
    <property type="component" value="Chromosome"/>
</dbReference>
<feature type="compositionally biased region" description="Basic and acidic residues" evidence="1">
    <location>
        <begin position="1"/>
        <end position="12"/>
    </location>
</feature>
<sequence>MDPRARSDREGQVSEVDNLGDADEIEPSDAVAGHPDDRDVQEGATGPDARTGDQEPD</sequence>
<dbReference type="AlphaFoldDB" id="A0A0C5XG48"/>
<protein>
    <submittedName>
        <fullName evidence="2">Uncharacterized protein</fullName>
    </submittedName>
</protein>
<dbReference type="RefSeq" id="WP_158510178.1">
    <property type="nucleotide sequence ID" value="NZ_BJMC01000002.1"/>
</dbReference>
<dbReference type="STRING" id="2045.KR76_00048"/>
<feature type="region of interest" description="Disordered" evidence="1">
    <location>
        <begin position="1"/>
        <end position="57"/>
    </location>
</feature>
<name>A0A0C5XG48_NOCSI</name>
<proteinExistence type="predicted"/>
<dbReference type="KEGG" id="psim:KR76_00048"/>
<organism evidence="2 3">
    <name type="scientific">Nocardioides simplex</name>
    <name type="common">Arthrobacter simplex</name>
    <dbReference type="NCBI Taxonomy" id="2045"/>
    <lineage>
        <taxon>Bacteria</taxon>
        <taxon>Bacillati</taxon>
        <taxon>Actinomycetota</taxon>
        <taxon>Actinomycetes</taxon>
        <taxon>Propionibacteriales</taxon>
        <taxon>Nocardioidaceae</taxon>
        <taxon>Pimelobacter</taxon>
    </lineage>
</organism>
<evidence type="ECO:0000256" key="1">
    <source>
        <dbReference type="SAM" id="MobiDB-lite"/>
    </source>
</evidence>
<dbReference type="GeneID" id="96612808"/>
<dbReference type="OrthoDB" id="3831220at2"/>